<accession>A0ABR8F672</accession>
<dbReference type="EMBL" id="JACJTE010000102">
    <property type="protein sequence ID" value="MBD2565670.1"/>
    <property type="molecule type" value="Genomic_DNA"/>
</dbReference>
<organism evidence="1 2">
    <name type="scientific">Nostoc linckia FACHB-391</name>
    <dbReference type="NCBI Taxonomy" id="2692906"/>
    <lineage>
        <taxon>Bacteria</taxon>
        <taxon>Bacillati</taxon>
        <taxon>Cyanobacteriota</taxon>
        <taxon>Cyanophyceae</taxon>
        <taxon>Nostocales</taxon>
        <taxon>Nostocaceae</taxon>
        <taxon>Nostoc</taxon>
    </lineage>
</organism>
<proteinExistence type="predicted"/>
<gene>
    <name evidence="1" type="ORF">H6G95_34940</name>
</gene>
<comment type="caution">
    <text evidence="1">The sequence shown here is derived from an EMBL/GenBank/DDBJ whole genome shotgun (WGS) entry which is preliminary data.</text>
</comment>
<evidence type="ECO:0000313" key="1">
    <source>
        <dbReference type="EMBL" id="MBD2565670.1"/>
    </source>
</evidence>
<sequence length="57" mass="6492">MYHGSFWGNYNDLTEVMALASQGKVRHTVKIINLDQVNEILDLLRMGDVVGRALIKF</sequence>
<dbReference type="Proteomes" id="UP000604661">
    <property type="component" value="Unassembled WGS sequence"/>
</dbReference>
<name>A0ABR8F672_NOSLI</name>
<dbReference type="Gene3D" id="3.90.180.10">
    <property type="entry name" value="Medium-chain alcohol dehydrogenases, catalytic domain"/>
    <property type="match status" value="1"/>
</dbReference>
<keyword evidence="2" id="KW-1185">Reference proteome</keyword>
<reference evidence="1 2" key="1">
    <citation type="journal article" date="2020" name="ISME J.">
        <title>Comparative genomics reveals insights into cyanobacterial evolution and habitat adaptation.</title>
        <authorList>
            <person name="Chen M.Y."/>
            <person name="Teng W.K."/>
            <person name="Zhao L."/>
            <person name="Hu C.X."/>
            <person name="Zhou Y.K."/>
            <person name="Han B.P."/>
            <person name="Song L.R."/>
            <person name="Shu W.S."/>
        </authorList>
    </citation>
    <scope>NUCLEOTIDE SEQUENCE [LARGE SCALE GENOMIC DNA]</scope>
    <source>
        <strain evidence="1 2">FACHB-391</strain>
    </source>
</reference>
<evidence type="ECO:0000313" key="2">
    <source>
        <dbReference type="Proteomes" id="UP000604661"/>
    </source>
</evidence>
<protein>
    <submittedName>
        <fullName evidence="1">Alcohol dehydrogenase</fullName>
    </submittedName>
</protein>
<dbReference type="Gene3D" id="3.40.50.720">
    <property type="entry name" value="NAD(P)-binding Rossmann-like Domain"/>
    <property type="match status" value="1"/>
</dbReference>